<protein>
    <recommendedName>
        <fullName evidence="10">Gamma-secretase subunit Aph-1</fullName>
    </recommendedName>
</protein>
<evidence type="ECO:0000256" key="1">
    <source>
        <dbReference type="ARBA" id="ARBA00004141"/>
    </source>
</evidence>
<evidence type="ECO:0000256" key="5">
    <source>
        <dbReference type="ARBA" id="ARBA00022989"/>
    </source>
</evidence>
<keyword evidence="4" id="KW-0914">Notch signaling pathway</keyword>
<dbReference type="AlphaFoldDB" id="A0A1B6MP23"/>
<feature type="transmembrane region" description="Helical" evidence="7">
    <location>
        <begin position="61"/>
        <end position="84"/>
    </location>
</feature>
<feature type="transmembrane region" description="Helical" evidence="7">
    <location>
        <begin position="151"/>
        <end position="173"/>
    </location>
</feature>
<feature type="transmembrane region" description="Helical" evidence="7">
    <location>
        <begin position="6"/>
        <end position="25"/>
    </location>
</feature>
<keyword evidence="5 7" id="KW-1133">Transmembrane helix</keyword>
<feature type="transmembrane region" description="Helical" evidence="7">
    <location>
        <begin position="205"/>
        <end position="225"/>
    </location>
</feature>
<dbReference type="Pfam" id="PF06105">
    <property type="entry name" value="Aph-1"/>
    <property type="match status" value="1"/>
</dbReference>
<gene>
    <name evidence="9" type="ORF">g.22586</name>
    <name evidence="8" type="ORF">g.22587</name>
</gene>
<evidence type="ECO:0000313" key="9">
    <source>
        <dbReference type="EMBL" id="JAT37700.1"/>
    </source>
</evidence>
<dbReference type="GO" id="GO:0016020">
    <property type="term" value="C:membrane"/>
    <property type="evidence" value="ECO:0007669"/>
    <property type="project" value="UniProtKB-SubCell"/>
</dbReference>
<feature type="transmembrane region" description="Helical" evidence="7">
    <location>
        <begin position="32"/>
        <end position="55"/>
    </location>
</feature>
<evidence type="ECO:0000256" key="4">
    <source>
        <dbReference type="ARBA" id="ARBA00022976"/>
    </source>
</evidence>
<dbReference type="InterPro" id="IPR009294">
    <property type="entry name" value="Aph-1"/>
</dbReference>
<dbReference type="GO" id="GO:0007219">
    <property type="term" value="P:Notch signaling pathway"/>
    <property type="evidence" value="ECO:0007669"/>
    <property type="project" value="UniProtKB-KW"/>
</dbReference>
<proteinExistence type="inferred from homology"/>
<reference evidence="9" key="1">
    <citation type="submission" date="2015-11" db="EMBL/GenBank/DDBJ databases">
        <title>De novo transcriptome assembly of four potential Pierce s Disease insect vectors from Arizona vineyards.</title>
        <authorList>
            <person name="Tassone E.E."/>
        </authorList>
    </citation>
    <scope>NUCLEOTIDE SEQUENCE</scope>
</reference>
<feature type="transmembrane region" description="Helical" evidence="7">
    <location>
        <begin position="109"/>
        <end position="131"/>
    </location>
</feature>
<comment type="similarity">
    <text evidence="2">Belongs to the APH-1 family.</text>
</comment>
<evidence type="ECO:0000256" key="3">
    <source>
        <dbReference type="ARBA" id="ARBA00022692"/>
    </source>
</evidence>
<name>A0A1B6MP23_9HEMI</name>
<sequence>MTWMEFVGCAGVAYGPPLALFVFTIMSDPIRIIILIASAFFWLVALLLSSFVWFVFPFKSILIFGIICSVLFQELFRYLIYVLLRKAEAGLKKVTIPNTNTEITNNKHILAYVAGLGFGIMSGAFSLINILADLVGPATMGLKGGSSSFCLISAILSMCFILLHTFWGVIFFAAIDKKNYFHISWVIVSHISVSCLSLLTQSMFYFPIISALVLMLFSGYIAFVVSGGSCNNCKRVCRCGNQRTLNLEPSTSST</sequence>
<keyword evidence="3 7" id="KW-0812">Transmembrane</keyword>
<dbReference type="GO" id="GO:0016485">
    <property type="term" value="P:protein processing"/>
    <property type="evidence" value="ECO:0007669"/>
    <property type="project" value="InterPro"/>
</dbReference>
<comment type="subcellular location">
    <subcellularLocation>
        <location evidence="1">Membrane</location>
        <topology evidence="1">Multi-pass membrane protein</topology>
    </subcellularLocation>
</comment>
<organism evidence="9">
    <name type="scientific">Graphocephala atropunctata</name>
    <dbReference type="NCBI Taxonomy" id="36148"/>
    <lineage>
        <taxon>Eukaryota</taxon>
        <taxon>Metazoa</taxon>
        <taxon>Ecdysozoa</taxon>
        <taxon>Arthropoda</taxon>
        <taxon>Hexapoda</taxon>
        <taxon>Insecta</taxon>
        <taxon>Pterygota</taxon>
        <taxon>Neoptera</taxon>
        <taxon>Paraneoptera</taxon>
        <taxon>Hemiptera</taxon>
        <taxon>Auchenorrhyncha</taxon>
        <taxon>Membracoidea</taxon>
        <taxon>Cicadellidae</taxon>
        <taxon>Cicadellinae</taxon>
        <taxon>Cicadellini</taxon>
        <taxon>Graphocephala</taxon>
    </lineage>
</organism>
<dbReference type="EMBL" id="GEBQ01002277">
    <property type="protein sequence ID" value="JAT37700.1"/>
    <property type="molecule type" value="Transcribed_RNA"/>
</dbReference>
<evidence type="ECO:0008006" key="10">
    <source>
        <dbReference type="Google" id="ProtNLM"/>
    </source>
</evidence>
<evidence type="ECO:0000256" key="7">
    <source>
        <dbReference type="SAM" id="Phobius"/>
    </source>
</evidence>
<dbReference type="EMBL" id="GEBQ01024962">
    <property type="protein sequence ID" value="JAT15015.1"/>
    <property type="molecule type" value="Transcribed_RNA"/>
</dbReference>
<feature type="transmembrane region" description="Helical" evidence="7">
    <location>
        <begin position="180"/>
        <end position="199"/>
    </location>
</feature>
<evidence type="ECO:0000256" key="2">
    <source>
        <dbReference type="ARBA" id="ARBA00005577"/>
    </source>
</evidence>
<evidence type="ECO:0000256" key="6">
    <source>
        <dbReference type="ARBA" id="ARBA00023136"/>
    </source>
</evidence>
<keyword evidence="6 7" id="KW-0472">Membrane</keyword>
<dbReference type="PANTHER" id="PTHR12889">
    <property type="entry name" value="GAMMA-SECRETASE SUBUNIT APH-1"/>
    <property type="match status" value="1"/>
</dbReference>
<evidence type="ECO:0000313" key="8">
    <source>
        <dbReference type="EMBL" id="JAT15015.1"/>
    </source>
</evidence>
<accession>A0A1B6MP23</accession>